<name>A0AAE0JFE3_9PEZI</name>
<reference evidence="2" key="2">
    <citation type="submission" date="2023-06" db="EMBL/GenBank/DDBJ databases">
        <authorList>
            <consortium name="Lawrence Berkeley National Laboratory"/>
            <person name="Haridas S."/>
            <person name="Hensen N."/>
            <person name="Bonometti L."/>
            <person name="Westerberg I."/>
            <person name="Brannstrom I.O."/>
            <person name="Guillou S."/>
            <person name="Cros-Aarteil S."/>
            <person name="Calhoun S."/>
            <person name="Kuo A."/>
            <person name="Mondo S."/>
            <person name="Pangilinan J."/>
            <person name="Riley R."/>
            <person name="Labutti K."/>
            <person name="Andreopoulos B."/>
            <person name="Lipzen A."/>
            <person name="Chen C."/>
            <person name="Yanf M."/>
            <person name="Daum C."/>
            <person name="Ng V."/>
            <person name="Clum A."/>
            <person name="Steindorff A."/>
            <person name="Ohm R."/>
            <person name="Martin F."/>
            <person name="Silar P."/>
            <person name="Natvig D."/>
            <person name="Lalanne C."/>
            <person name="Gautier V."/>
            <person name="Ament-Velasquez S.L."/>
            <person name="Kruys A."/>
            <person name="Hutchinson M.I."/>
            <person name="Powell A.J."/>
            <person name="Barry K."/>
            <person name="Miller A.N."/>
            <person name="Grigoriev I.V."/>
            <person name="Debuchy R."/>
            <person name="Gladieux P."/>
            <person name="Thoren M.H."/>
            <person name="Johannesson H."/>
        </authorList>
    </citation>
    <scope>NUCLEOTIDE SEQUENCE</scope>
    <source>
        <strain evidence="2">CBS 560.94</strain>
    </source>
</reference>
<feature type="signal peptide" evidence="1">
    <location>
        <begin position="1"/>
        <end position="19"/>
    </location>
</feature>
<accession>A0AAE0JFE3</accession>
<feature type="chain" id="PRO_5042140213" evidence="1">
    <location>
        <begin position="20"/>
        <end position="63"/>
    </location>
</feature>
<reference evidence="2" key="1">
    <citation type="journal article" date="2023" name="Mol. Phylogenet. Evol.">
        <title>Genome-scale phylogeny and comparative genomics of the fungal order Sordariales.</title>
        <authorList>
            <person name="Hensen N."/>
            <person name="Bonometti L."/>
            <person name="Westerberg I."/>
            <person name="Brannstrom I.O."/>
            <person name="Guillou S."/>
            <person name="Cros-Aarteil S."/>
            <person name="Calhoun S."/>
            <person name="Haridas S."/>
            <person name="Kuo A."/>
            <person name="Mondo S."/>
            <person name="Pangilinan J."/>
            <person name="Riley R."/>
            <person name="LaButti K."/>
            <person name="Andreopoulos B."/>
            <person name="Lipzen A."/>
            <person name="Chen C."/>
            <person name="Yan M."/>
            <person name="Daum C."/>
            <person name="Ng V."/>
            <person name="Clum A."/>
            <person name="Steindorff A."/>
            <person name="Ohm R.A."/>
            <person name="Martin F."/>
            <person name="Silar P."/>
            <person name="Natvig D.O."/>
            <person name="Lalanne C."/>
            <person name="Gautier V."/>
            <person name="Ament-Velasquez S.L."/>
            <person name="Kruys A."/>
            <person name="Hutchinson M.I."/>
            <person name="Powell A.J."/>
            <person name="Barry K."/>
            <person name="Miller A.N."/>
            <person name="Grigoriev I.V."/>
            <person name="Debuchy R."/>
            <person name="Gladieux P."/>
            <person name="Hiltunen Thoren M."/>
            <person name="Johannesson H."/>
        </authorList>
    </citation>
    <scope>NUCLEOTIDE SEQUENCE</scope>
    <source>
        <strain evidence="2">CBS 560.94</strain>
    </source>
</reference>
<keyword evidence="3" id="KW-1185">Reference proteome</keyword>
<sequence>MWHLTLFLLSCLVEGKISAHERQKVVQAYNPRRNASSDSTPLQVGNGNFAFGADITGLQTFKP</sequence>
<gene>
    <name evidence="2" type="ORF">B0H65DRAFT_426008</name>
</gene>
<dbReference type="RefSeq" id="XP_062681942.1">
    <property type="nucleotide sequence ID" value="XM_062824611.1"/>
</dbReference>
<dbReference type="AlphaFoldDB" id="A0AAE0JFE3"/>
<dbReference type="EMBL" id="JAUEPP010000004">
    <property type="protein sequence ID" value="KAK3345329.1"/>
    <property type="molecule type" value="Genomic_DNA"/>
</dbReference>
<comment type="caution">
    <text evidence="2">The sequence shown here is derived from an EMBL/GenBank/DDBJ whole genome shotgun (WGS) entry which is preliminary data.</text>
</comment>
<protein>
    <submittedName>
        <fullName evidence="2">Uncharacterized protein</fullName>
    </submittedName>
</protein>
<evidence type="ECO:0000313" key="3">
    <source>
        <dbReference type="Proteomes" id="UP001278500"/>
    </source>
</evidence>
<evidence type="ECO:0000313" key="2">
    <source>
        <dbReference type="EMBL" id="KAK3345329.1"/>
    </source>
</evidence>
<proteinExistence type="predicted"/>
<organism evidence="2 3">
    <name type="scientific">Neurospora tetraspora</name>
    <dbReference type="NCBI Taxonomy" id="94610"/>
    <lineage>
        <taxon>Eukaryota</taxon>
        <taxon>Fungi</taxon>
        <taxon>Dikarya</taxon>
        <taxon>Ascomycota</taxon>
        <taxon>Pezizomycotina</taxon>
        <taxon>Sordariomycetes</taxon>
        <taxon>Sordariomycetidae</taxon>
        <taxon>Sordariales</taxon>
        <taxon>Sordariaceae</taxon>
        <taxon>Neurospora</taxon>
    </lineage>
</organism>
<evidence type="ECO:0000256" key="1">
    <source>
        <dbReference type="SAM" id="SignalP"/>
    </source>
</evidence>
<keyword evidence="1" id="KW-0732">Signal</keyword>
<dbReference type="Proteomes" id="UP001278500">
    <property type="component" value="Unassembled WGS sequence"/>
</dbReference>
<dbReference type="GeneID" id="87861765"/>